<keyword evidence="2" id="KW-1003">Cell membrane</keyword>
<evidence type="ECO:0000256" key="3">
    <source>
        <dbReference type="ARBA" id="ARBA00022692"/>
    </source>
</evidence>
<dbReference type="PANTHER" id="PTHR30250">
    <property type="entry name" value="PST FAMILY PREDICTED COLANIC ACID TRANSPORTER"/>
    <property type="match status" value="1"/>
</dbReference>
<feature type="transmembrane region" description="Helical" evidence="6">
    <location>
        <begin position="134"/>
        <end position="156"/>
    </location>
</feature>
<feature type="transmembrane region" description="Helical" evidence="6">
    <location>
        <begin position="25"/>
        <end position="45"/>
    </location>
</feature>
<feature type="transmembrane region" description="Helical" evidence="6">
    <location>
        <begin position="190"/>
        <end position="212"/>
    </location>
</feature>
<accession>A0A4R2KXD1</accession>
<evidence type="ECO:0000256" key="4">
    <source>
        <dbReference type="ARBA" id="ARBA00022989"/>
    </source>
</evidence>
<feature type="transmembrane region" description="Helical" evidence="6">
    <location>
        <begin position="51"/>
        <end position="68"/>
    </location>
</feature>
<dbReference type="PANTHER" id="PTHR30250:SF31">
    <property type="entry name" value="INNER MEMBRANE PROTEIN YGHQ"/>
    <property type="match status" value="1"/>
</dbReference>
<evidence type="ECO:0000256" key="6">
    <source>
        <dbReference type="SAM" id="Phobius"/>
    </source>
</evidence>
<dbReference type="OrthoDB" id="493991at2"/>
<organism evidence="7 8">
    <name type="scientific">Chromatocurvus halotolerans</name>
    <dbReference type="NCBI Taxonomy" id="1132028"/>
    <lineage>
        <taxon>Bacteria</taxon>
        <taxon>Pseudomonadati</taxon>
        <taxon>Pseudomonadota</taxon>
        <taxon>Gammaproteobacteria</taxon>
        <taxon>Cellvibrionales</taxon>
        <taxon>Halieaceae</taxon>
        <taxon>Chromatocurvus</taxon>
    </lineage>
</organism>
<keyword evidence="5 6" id="KW-0472">Membrane</keyword>
<keyword evidence="8" id="KW-1185">Reference proteome</keyword>
<dbReference type="GO" id="GO:0005886">
    <property type="term" value="C:plasma membrane"/>
    <property type="evidence" value="ECO:0007669"/>
    <property type="project" value="UniProtKB-SubCell"/>
</dbReference>
<feature type="transmembrane region" description="Helical" evidence="6">
    <location>
        <begin position="412"/>
        <end position="431"/>
    </location>
</feature>
<keyword evidence="3 6" id="KW-0812">Transmembrane</keyword>
<feature type="transmembrane region" description="Helical" evidence="6">
    <location>
        <begin position="100"/>
        <end position="122"/>
    </location>
</feature>
<comment type="subcellular location">
    <subcellularLocation>
        <location evidence="1">Cell membrane</location>
        <topology evidence="1">Multi-pass membrane protein</topology>
    </subcellularLocation>
</comment>
<evidence type="ECO:0000313" key="7">
    <source>
        <dbReference type="EMBL" id="TCO75979.1"/>
    </source>
</evidence>
<evidence type="ECO:0000256" key="1">
    <source>
        <dbReference type="ARBA" id="ARBA00004651"/>
    </source>
</evidence>
<dbReference type="Pfam" id="PF13440">
    <property type="entry name" value="Polysacc_synt_3"/>
    <property type="match status" value="1"/>
</dbReference>
<proteinExistence type="predicted"/>
<dbReference type="AlphaFoldDB" id="A0A4R2KXD1"/>
<name>A0A4R2KXD1_9GAMM</name>
<dbReference type="EMBL" id="SLWX01000006">
    <property type="protein sequence ID" value="TCO75979.1"/>
    <property type="molecule type" value="Genomic_DNA"/>
</dbReference>
<feature type="transmembrane region" description="Helical" evidence="6">
    <location>
        <begin position="317"/>
        <end position="335"/>
    </location>
</feature>
<feature type="transmembrane region" description="Helical" evidence="6">
    <location>
        <begin position="384"/>
        <end position="406"/>
    </location>
</feature>
<protein>
    <submittedName>
        <fullName evidence="7">O-antigen/teichoic acid export membrane protein</fullName>
    </submittedName>
</protein>
<gene>
    <name evidence="7" type="ORF">EV688_106170</name>
</gene>
<dbReference type="RefSeq" id="WP_131917610.1">
    <property type="nucleotide sequence ID" value="NZ_QQSW01000005.1"/>
</dbReference>
<dbReference type="Proteomes" id="UP000294980">
    <property type="component" value="Unassembled WGS sequence"/>
</dbReference>
<dbReference type="InterPro" id="IPR050833">
    <property type="entry name" value="Poly_Biosynth_Transport"/>
</dbReference>
<feature type="transmembrane region" description="Helical" evidence="6">
    <location>
        <begin position="168"/>
        <end position="184"/>
    </location>
</feature>
<reference evidence="7 8" key="1">
    <citation type="submission" date="2019-03" db="EMBL/GenBank/DDBJ databases">
        <title>Genomic Encyclopedia of Type Strains, Phase IV (KMG-IV): sequencing the most valuable type-strain genomes for metagenomic binning, comparative biology and taxonomic classification.</title>
        <authorList>
            <person name="Goeker M."/>
        </authorList>
    </citation>
    <scope>NUCLEOTIDE SEQUENCE [LARGE SCALE GENOMIC DNA]</scope>
    <source>
        <strain evidence="7 8">DSM 23344</strain>
    </source>
</reference>
<evidence type="ECO:0000256" key="5">
    <source>
        <dbReference type="ARBA" id="ARBA00023136"/>
    </source>
</evidence>
<keyword evidence="4 6" id="KW-1133">Transmembrane helix</keyword>
<sequence>MSVSASEVDTRWQGRRVGRNFLRLLKGRAASALLMLAATALMARSLSPEDFGLVVLIHSYLLLVRGLVNLKPFEAIIHYGVPLLERNDGDRLVQLLRLSFVLDVLLAVIGMVLAMLVLVLASDVLPWDSDASQVALVYCLLLPAAASGAASGVLRLYNRFDLLGIRQALGPLVQLCGVTLAWWADGSHVHFLMAFGAGFLIEHVAMLGFGYSELRRQQPHFRLRGECLTARRERFPGLWRYLHVVYWQSNIDLVPKQVSLLLVGAILGPAAAGLFRIAQQIARVVSVPALLLRQVLFPDLARLWFRRDPQFRRLLGRTLHIALVTGLSVALMSRWVGETLIEGIAGEGYAGARDVLPWLLLAAGLDLGVATLRAAGYAMGQAGGLLRVSAIATLCYMFVLVMFGRILGLEGVAFAVVVWASMNLIAFAAIVHRGLGRSGM</sequence>
<comment type="caution">
    <text evidence="7">The sequence shown here is derived from an EMBL/GenBank/DDBJ whole genome shotgun (WGS) entry which is preliminary data.</text>
</comment>
<evidence type="ECO:0000256" key="2">
    <source>
        <dbReference type="ARBA" id="ARBA00022475"/>
    </source>
</evidence>
<evidence type="ECO:0000313" key="8">
    <source>
        <dbReference type="Proteomes" id="UP000294980"/>
    </source>
</evidence>
<feature type="transmembrane region" description="Helical" evidence="6">
    <location>
        <begin position="355"/>
        <end position="372"/>
    </location>
</feature>